<gene>
    <name evidence="1" type="ORF">NIES267_63270</name>
</gene>
<proteinExistence type="predicted"/>
<sequence>MQPSYKGTFEAHITVKAVDSELKAKFCLVCQKLKVKSVFIELPKGVTRSQMMTASYHHGAFKDVLQQINQIAEKIVNADFEVTRIKIEAMVSNQDIPISNIEAQKLPKSNYFEFHVKAILSALENLEALRKYCLQHNAHLSKNAFKKLIDGKQERFITMRVYSLGYKSAQKQFDKLIILLKNKGFKLSQQQREYTVYDSNLNLDTGWID</sequence>
<evidence type="ECO:0000313" key="2">
    <source>
        <dbReference type="Proteomes" id="UP000218418"/>
    </source>
</evidence>
<evidence type="ECO:0000313" key="1">
    <source>
        <dbReference type="EMBL" id="BAY86816.1"/>
    </source>
</evidence>
<organism evidence="1 2">
    <name type="scientific">Calothrix parasitica NIES-267</name>
    <dbReference type="NCBI Taxonomy" id="1973488"/>
    <lineage>
        <taxon>Bacteria</taxon>
        <taxon>Bacillati</taxon>
        <taxon>Cyanobacteriota</taxon>
        <taxon>Cyanophyceae</taxon>
        <taxon>Nostocales</taxon>
        <taxon>Calotrichaceae</taxon>
        <taxon>Calothrix</taxon>
    </lineage>
</organism>
<protein>
    <submittedName>
        <fullName evidence="1">Uncharacterized protein</fullName>
    </submittedName>
</protein>
<reference evidence="1 2" key="1">
    <citation type="submission" date="2017-06" db="EMBL/GenBank/DDBJ databases">
        <title>Genome sequencing of cyanobaciteial culture collection at National Institute for Environmental Studies (NIES).</title>
        <authorList>
            <person name="Hirose Y."/>
            <person name="Shimura Y."/>
            <person name="Fujisawa T."/>
            <person name="Nakamura Y."/>
            <person name="Kawachi M."/>
        </authorList>
    </citation>
    <scope>NUCLEOTIDE SEQUENCE [LARGE SCALE GENOMIC DNA]</scope>
    <source>
        <strain evidence="1 2">NIES-267</strain>
    </source>
</reference>
<name>A0A1Z4M020_9CYAN</name>
<dbReference type="AlphaFoldDB" id="A0A1Z4M020"/>
<keyword evidence="2" id="KW-1185">Reference proteome</keyword>
<dbReference type="Proteomes" id="UP000218418">
    <property type="component" value="Chromosome"/>
</dbReference>
<dbReference type="OrthoDB" id="9795331at2"/>
<dbReference type="EMBL" id="AP018227">
    <property type="protein sequence ID" value="BAY86816.1"/>
    <property type="molecule type" value="Genomic_DNA"/>
</dbReference>
<accession>A0A1Z4M020</accession>